<geneLocation type="mitochondrion" evidence="2"/>
<keyword evidence="1" id="KW-0472">Membrane</keyword>
<protein>
    <submittedName>
        <fullName evidence="2">NADH dehydrogenase subunit 4L</fullName>
    </submittedName>
</protein>
<organism evidence="2">
    <name type="scientific">Paratapes textilis</name>
    <name type="common">textile venus clam</name>
    <dbReference type="NCBI Taxonomy" id="990946"/>
    <lineage>
        <taxon>Eukaryota</taxon>
        <taxon>Metazoa</taxon>
        <taxon>Spiralia</taxon>
        <taxon>Lophotrochozoa</taxon>
        <taxon>Mollusca</taxon>
        <taxon>Bivalvia</taxon>
        <taxon>Autobranchia</taxon>
        <taxon>Heteroconchia</taxon>
        <taxon>Euheterodonta</taxon>
        <taxon>Imparidentia</taxon>
        <taxon>Neoheterodontei</taxon>
        <taxon>Venerida</taxon>
        <taxon>Veneroidea</taxon>
        <taxon>Veneridae</taxon>
        <taxon>Paratapes</taxon>
    </lineage>
</organism>
<feature type="transmembrane region" description="Helical" evidence="1">
    <location>
        <begin position="46"/>
        <end position="70"/>
    </location>
</feature>
<keyword evidence="1" id="KW-1133">Transmembrane helix</keyword>
<dbReference type="Gene3D" id="1.10.287.3510">
    <property type="match status" value="1"/>
</dbReference>
<evidence type="ECO:0000256" key="1">
    <source>
        <dbReference type="SAM" id="Phobius"/>
    </source>
</evidence>
<dbReference type="AlphaFoldDB" id="H6BHT6"/>
<name>H6BHT6_9BIVA</name>
<keyword evidence="2" id="KW-0496">Mitochondrion</keyword>
<gene>
    <name evidence="2" type="primary">nad4L</name>
</gene>
<keyword evidence="1" id="KW-0812">Transmembrane</keyword>
<reference evidence="2" key="1">
    <citation type="journal article" date="2012" name="Gene">
        <title>Comparative studies of the complete mitochondrial genomes of four Paphia clams and reconsideration of subgenus Neotapes (Bivalvia: Veneridae).</title>
        <authorList>
            <person name="Xu X."/>
            <person name="Wu X."/>
            <person name="Yu Z."/>
        </authorList>
    </citation>
    <scope>NUCLEOTIDE SEQUENCE</scope>
    <source>
        <tissue evidence="2">Adductor muscle</tissue>
    </source>
</reference>
<accession>H6BHT6</accession>
<proteinExistence type="predicted"/>
<evidence type="ECO:0000313" key="2">
    <source>
        <dbReference type="EMBL" id="AEH99627.1"/>
    </source>
</evidence>
<sequence length="89" mass="9960">MFVFFSLLCVLWQEKFFLNVLLLFEFFMLSLVLLCIYGGMLKMNTMVAYACIMVLCLDVSGAVLGLALLVNSSRVASKSGVFSFSFLSF</sequence>
<feature type="transmembrane region" description="Helical" evidence="1">
    <location>
        <begin position="16"/>
        <end position="40"/>
    </location>
</feature>
<dbReference type="EMBL" id="JF969277">
    <property type="protein sequence ID" value="AEH99627.1"/>
    <property type="molecule type" value="Genomic_DNA"/>
</dbReference>